<evidence type="ECO:0000313" key="6">
    <source>
        <dbReference type="EMBL" id="MDN7123272.1"/>
    </source>
</evidence>
<accession>A0AAW7QWY9</accession>
<keyword evidence="2" id="KW-0732">Signal</keyword>
<dbReference type="PANTHER" id="PTHR30332">
    <property type="entry name" value="PROBABLE GENERAL SECRETION PATHWAY PROTEIN D"/>
    <property type="match status" value="1"/>
</dbReference>
<evidence type="ECO:0000259" key="5">
    <source>
        <dbReference type="Pfam" id="PF00263"/>
    </source>
</evidence>
<reference evidence="8 9" key="1">
    <citation type="submission" date="2021-03" db="EMBL/GenBank/DDBJ databases">
        <title>Pseudidiomarina terrestris, a new bacterium isolated from saline soil.</title>
        <authorList>
            <person name="Galisteo C."/>
            <person name="De La Haba R."/>
            <person name="Sanchez-Porro C."/>
            <person name="Ventosa A."/>
        </authorList>
    </citation>
    <scope>NUCLEOTIDE SEQUENCE [LARGE SCALE GENOMIC DNA]</scope>
    <source>
        <strain evidence="6 9">1APP75-32.1</strain>
        <strain evidence="8">1APR75-15</strain>
        <strain evidence="7">1ASR75-15</strain>
    </source>
</reference>
<evidence type="ECO:0000256" key="4">
    <source>
        <dbReference type="RuleBase" id="RU004003"/>
    </source>
</evidence>
<evidence type="ECO:0000256" key="2">
    <source>
        <dbReference type="ARBA" id="ARBA00022729"/>
    </source>
</evidence>
<proteinExistence type="inferred from homology"/>
<dbReference type="EMBL" id="JAGGJC010000001">
    <property type="protein sequence ID" value="MDN7129002.1"/>
    <property type="molecule type" value="Genomic_DNA"/>
</dbReference>
<dbReference type="GO" id="GO:0009306">
    <property type="term" value="P:protein secretion"/>
    <property type="evidence" value="ECO:0007669"/>
    <property type="project" value="InterPro"/>
</dbReference>
<keyword evidence="3" id="KW-0472">Membrane</keyword>
<evidence type="ECO:0000313" key="7">
    <source>
        <dbReference type="EMBL" id="MDN7129002.1"/>
    </source>
</evidence>
<dbReference type="EMBL" id="JAGGJB010000001">
    <property type="protein sequence ID" value="MDN7123272.1"/>
    <property type="molecule type" value="Genomic_DNA"/>
</dbReference>
<dbReference type="Proteomes" id="UP001169492">
    <property type="component" value="Unassembled WGS sequence"/>
</dbReference>
<dbReference type="InterPro" id="IPR004846">
    <property type="entry name" value="T2SS/T3SS_dom"/>
</dbReference>
<protein>
    <recommendedName>
        <fullName evidence="5">Type II/III secretion system secretin-like domain-containing protein</fullName>
    </recommendedName>
</protein>
<dbReference type="GO" id="GO:0015627">
    <property type="term" value="C:type II protein secretion system complex"/>
    <property type="evidence" value="ECO:0007669"/>
    <property type="project" value="TreeGrafter"/>
</dbReference>
<feature type="domain" description="Type II/III secretion system secretin-like" evidence="5">
    <location>
        <begin position="337"/>
        <end position="501"/>
    </location>
</feature>
<dbReference type="PANTHER" id="PTHR30332:SF24">
    <property type="entry name" value="SECRETIN GSPD-RELATED"/>
    <property type="match status" value="1"/>
</dbReference>
<comment type="subcellular location">
    <subcellularLocation>
        <location evidence="1">Membrane</location>
    </subcellularLocation>
</comment>
<comment type="caution">
    <text evidence="6">The sequence shown here is derived from an EMBL/GenBank/DDBJ whole genome shotgun (WGS) entry which is preliminary data.</text>
</comment>
<evidence type="ECO:0000256" key="3">
    <source>
        <dbReference type="ARBA" id="ARBA00023136"/>
    </source>
</evidence>
<dbReference type="InterPro" id="IPR050810">
    <property type="entry name" value="Bact_Secretion_Sys_Channel"/>
</dbReference>
<dbReference type="RefSeq" id="WP_301773685.1">
    <property type="nucleotide sequence ID" value="NZ_JAGGJB010000001.1"/>
</dbReference>
<sequence>MSWRMCCWGVGIALLVSSCATPPERDGLSQQKNRALAELAKLDPGNNSGQQNATITHSPELYVPAAGIHDEHVPVWFSKPVVVNASGVGFHELLADAFASETVSLGFSQPELRDHPLHLQFSGSLGELLQRLADHTGWHFTHNDHRVHWSRWRTAEFDVAFIAGATKFFMGNREMTQKNQQQSSAQSATGALAAAGAAGSEQYSNFSNTELSVWDDLERALRLLLSEQGVLSMNQSSTSVLVKDKPHHVAQIEHYLRQQNERLTRQVAIEVQIIEVSFRDEEQLAVDWQALARTAGGNAVLGLGSSAFGGLGEELGGQLFWQRKTGRTAGSELFIEALQEQGLVQISNQPRLLSLNNQIAKIALQDNATYLASAGTTSTVNVGVTTTLQPGLVSTGFELYVLPSIRDGEVILQLSTELSDLLRIDEVRSGEQLIQTPHTNRKQFFMQAVVGDGQTLLLSGLRNERQQRTEQQSWLSFLLGGKQQQQQQQSETLVLLTPTIIAREAGS</sequence>
<dbReference type="AlphaFoldDB" id="A0AAW7QWY9"/>
<name>A0AAW7QWY9_9GAMM</name>
<evidence type="ECO:0000313" key="9">
    <source>
        <dbReference type="Proteomes" id="UP001169492"/>
    </source>
</evidence>
<dbReference type="Pfam" id="PF00263">
    <property type="entry name" value="Secretin"/>
    <property type="match status" value="1"/>
</dbReference>
<dbReference type="PROSITE" id="PS51257">
    <property type="entry name" value="PROKAR_LIPOPROTEIN"/>
    <property type="match status" value="1"/>
</dbReference>
<evidence type="ECO:0000313" key="8">
    <source>
        <dbReference type="Proteomes" id="UP001169491"/>
    </source>
</evidence>
<gene>
    <name evidence="6" type="ORF">J6I90_00020</name>
    <name evidence="7" type="ORF">J6I92_03880</name>
</gene>
<keyword evidence="8" id="KW-1185">Reference proteome</keyword>
<dbReference type="Proteomes" id="UP001169491">
    <property type="component" value="Unassembled WGS sequence"/>
</dbReference>
<evidence type="ECO:0000256" key="1">
    <source>
        <dbReference type="ARBA" id="ARBA00004370"/>
    </source>
</evidence>
<comment type="similarity">
    <text evidence="4">Belongs to the bacterial secretin family.</text>
</comment>
<dbReference type="GO" id="GO:0016020">
    <property type="term" value="C:membrane"/>
    <property type="evidence" value="ECO:0007669"/>
    <property type="project" value="UniProtKB-SubCell"/>
</dbReference>
<organism evidence="6 9">
    <name type="scientific">Pseudidiomarina terrestris</name>
    <dbReference type="NCBI Taxonomy" id="2820060"/>
    <lineage>
        <taxon>Bacteria</taxon>
        <taxon>Pseudomonadati</taxon>
        <taxon>Pseudomonadota</taxon>
        <taxon>Gammaproteobacteria</taxon>
        <taxon>Alteromonadales</taxon>
        <taxon>Idiomarinaceae</taxon>
        <taxon>Pseudidiomarina</taxon>
    </lineage>
</organism>